<dbReference type="GO" id="GO:0003677">
    <property type="term" value="F:DNA binding"/>
    <property type="evidence" value="ECO:0007669"/>
    <property type="project" value="UniProtKB-UniRule"/>
</dbReference>
<dbReference type="AlphaFoldDB" id="A0A7C4TWA5"/>
<dbReference type="NCBIfam" id="NF040815">
    <property type="entry name" value="recomb_XerA_Arch"/>
    <property type="match status" value="1"/>
</dbReference>
<evidence type="ECO:0000256" key="4">
    <source>
        <dbReference type="ARBA" id="ARBA00023172"/>
    </source>
</evidence>
<feature type="domain" description="Core-binding (CB)" evidence="7">
    <location>
        <begin position="3"/>
        <end position="77"/>
    </location>
</feature>
<keyword evidence="2" id="KW-0229">DNA integration</keyword>
<accession>A0A7C4TWA5</accession>
<dbReference type="EMBL" id="DTHV01000150">
    <property type="protein sequence ID" value="HGW60771.1"/>
    <property type="molecule type" value="Genomic_DNA"/>
</dbReference>
<keyword evidence="3 5" id="KW-0238">DNA-binding</keyword>
<evidence type="ECO:0000256" key="2">
    <source>
        <dbReference type="ARBA" id="ARBA00022908"/>
    </source>
</evidence>
<dbReference type="GO" id="GO:0006310">
    <property type="term" value="P:DNA recombination"/>
    <property type="evidence" value="ECO:0007669"/>
    <property type="project" value="UniProtKB-KW"/>
</dbReference>
<keyword evidence="4" id="KW-0233">DNA recombination</keyword>
<comment type="caution">
    <text evidence="8">The sequence shown here is derived from an EMBL/GenBank/DDBJ whole genome shotgun (WGS) entry which is preliminary data.</text>
</comment>
<evidence type="ECO:0000259" key="6">
    <source>
        <dbReference type="PROSITE" id="PS51898"/>
    </source>
</evidence>
<evidence type="ECO:0000256" key="1">
    <source>
        <dbReference type="ARBA" id="ARBA00008857"/>
    </source>
</evidence>
<dbReference type="PROSITE" id="PS51898">
    <property type="entry name" value="TYR_RECOMBINASE"/>
    <property type="match status" value="1"/>
</dbReference>
<evidence type="ECO:0000313" key="8">
    <source>
        <dbReference type="EMBL" id="HGW60771.1"/>
    </source>
</evidence>
<dbReference type="GO" id="GO:0015074">
    <property type="term" value="P:DNA integration"/>
    <property type="evidence" value="ECO:0007669"/>
    <property type="project" value="UniProtKB-KW"/>
</dbReference>
<dbReference type="InterPro" id="IPR013762">
    <property type="entry name" value="Integrase-like_cat_sf"/>
</dbReference>
<dbReference type="InterPro" id="IPR010998">
    <property type="entry name" value="Integrase_recombinase_N"/>
</dbReference>
<comment type="similarity">
    <text evidence="1">Belongs to the 'phage' integrase family.</text>
</comment>
<sequence length="280" mass="32561">MGLDKEKLKQEFSMYLVLKGYSPITVKNYLYIINEFLQQFDLPDAQSIQKFFLTKRISKNTRATQTLILRSFAKFLKKQLKIDFETPDPPKTSKTLPVFLTKEEVWRLLNVVKKNKRDFTIIAFLIYTGVRVGELTNIKMDDINLDDNYVRVKGKGDKERFVPISSELSTIVREYLESHKDNTYLFESNRRKKFSPLTIQLMVKKYARKADIQKKITPHKLRHTFATLALESGISPVTIGELLGHSSLNTTMKYTHVTNRLAVDAVKKISEFTNLKEITR</sequence>
<reference evidence="8" key="1">
    <citation type="journal article" date="2020" name="mSystems">
        <title>Genome- and Community-Level Interaction Insights into Carbon Utilization and Element Cycling Functions of Hydrothermarchaeota in Hydrothermal Sediment.</title>
        <authorList>
            <person name="Zhou Z."/>
            <person name="Liu Y."/>
            <person name="Xu W."/>
            <person name="Pan J."/>
            <person name="Luo Z.H."/>
            <person name="Li M."/>
        </authorList>
    </citation>
    <scope>NUCLEOTIDE SEQUENCE [LARGE SCALE GENOMIC DNA]</scope>
    <source>
        <strain evidence="8">SpSt-794</strain>
    </source>
</reference>
<dbReference type="PANTHER" id="PTHR30349:SF41">
    <property type="entry name" value="INTEGRASE_RECOMBINASE PROTEIN MJ0367-RELATED"/>
    <property type="match status" value="1"/>
</dbReference>
<dbReference type="PROSITE" id="PS51900">
    <property type="entry name" value="CB"/>
    <property type="match status" value="1"/>
</dbReference>
<evidence type="ECO:0000256" key="3">
    <source>
        <dbReference type="ARBA" id="ARBA00023125"/>
    </source>
</evidence>
<gene>
    <name evidence="8" type="ORF">ENV82_05020</name>
</gene>
<proteinExistence type="inferred from homology"/>
<organism evidence="8">
    <name type="scientific">Caldisericum exile</name>
    <dbReference type="NCBI Taxonomy" id="693075"/>
    <lineage>
        <taxon>Bacteria</taxon>
        <taxon>Pseudomonadati</taxon>
        <taxon>Caldisericota/Cryosericota group</taxon>
        <taxon>Caldisericota</taxon>
        <taxon>Caldisericia</taxon>
        <taxon>Caldisericales</taxon>
        <taxon>Caldisericaceae</taxon>
        <taxon>Caldisericum</taxon>
    </lineage>
</organism>
<dbReference type="InterPro" id="IPR002104">
    <property type="entry name" value="Integrase_catalytic"/>
</dbReference>
<dbReference type="Pfam" id="PF00589">
    <property type="entry name" value="Phage_integrase"/>
    <property type="match status" value="1"/>
</dbReference>
<evidence type="ECO:0000256" key="5">
    <source>
        <dbReference type="PROSITE-ProRule" id="PRU01248"/>
    </source>
</evidence>
<dbReference type="InterPro" id="IPR011010">
    <property type="entry name" value="DNA_brk_join_enz"/>
</dbReference>
<evidence type="ECO:0000259" key="7">
    <source>
        <dbReference type="PROSITE" id="PS51900"/>
    </source>
</evidence>
<protein>
    <submittedName>
        <fullName evidence="8">Recombinase XerC</fullName>
    </submittedName>
</protein>
<dbReference type="SUPFAM" id="SSF56349">
    <property type="entry name" value="DNA breaking-rejoining enzymes"/>
    <property type="match status" value="1"/>
</dbReference>
<dbReference type="InterPro" id="IPR050090">
    <property type="entry name" value="Tyrosine_recombinase_XerCD"/>
</dbReference>
<name>A0A7C4TWA5_9BACT</name>
<dbReference type="Gene3D" id="1.10.150.130">
    <property type="match status" value="1"/>
</dbReference>
<feature type="domain" description="Tyr recombinase" evidence="6">
    <location>
        <begin position="95"/>
        <end position="267"/>
    </location>
</feature>
<dbReference type="PANTHER" id="PTHR30349">
    <property type="entry name" value="PHAGE INTEGRASE-RELATED"/>
    <property type="match status" value="1"/>
</dbReference>
<dbReference type="InterPro" id="IPR044068">
    <property type="entry name" value="CB"/>
</dbReference>
<dbReference type="Gene3D" id="1.10.443.10">
    <property type="entry name" value="Intergrase catalytic core"/>
    <property type="match status" value="1"/>
</dbReference>